<gene>
    <name evidence="2" type="ORF">DFR52_102115</name>
</gene>
<dbReference type="OrthoDB" id="5720638at2"/>
<dbReference type="SUPFAM" id="SSF103515">
    <property type="entry name" value="Autotransporter"/>
    <property type="match status" value="1"/>
</dbReference>
<evidence type="ECO:0000313" key="2">
    <source>
        <dbReference type="EMBL" id="PWW01453.1"/>
    </source>
</evidence>
<accession>A0A317PLR4</accession>
<feature type="domain" description="Autotransporter" evidence="1">
    <location>
        <begin position="1967"/>
        <end position="2225"/>
    </location>
</feature>
<dbReference type="Gene3D" id="2.40.128.130">
    <property type="entry name" value="Autotransporter beta-domain"/>
    <property type="match status" value="1"/>
</dbReference>
<evidence type="ECO:0000313" key="3">
    <source>
        <dbReference type="Proteomes" id="UP000246352"/>
    </source>
</evidence>
<sequence length="2225" mass="217953">MNLIARPFRSPASPRLPGSGILVTLLLFAFAFAAGLDVRPASAAFDDCTETIATTEVLILDVTLNNCAKTEFATPGSNVIIITANAGANANFDIWGFNDPNGSFSGLSITHDGGTTNIPDGTSFGTANDYSAAFNCSGGCTISGNYSGPAINGPFSVTYSQSGGSGALGPPPAPEIEVSASIGGAVVDGGSNAQGSQTAGSPVTVTYTVTNTGTADLTIATATASGQSNVTVGSIAAPGSTTVTANGGTTTFDVQYTPTLAGAFSFGLSFVTNDGDENPFNYTVSGTATGAPEISVSASIGGAVVDGGANAQGSQAAGSPVTVTYTVTNTGTADLTIATATASAQSNVTVGSIGAPGSTTVTAAGGTTTFDVEYTPTLAGAFSFGLSFVTDDGDENPFNYTVSGTATGTPEIEVSASIGGAVSDGGANVQGSQTAGSPVTVTYTVTNTGTADLTIATATASAASNVTVDSIGAPGSTTIAGGGGTTTFDVEYTPTLAGAFSFGLSFVTDDGDENPFNYTVSGTATGTPEIEVSASIGGAVADGGANAQGLQTAGSPVTVTYTVTNTGTADLTIAGATASGESNVTVGAIGAPGSTTLAGGGGTTTFDVEYTPTLIGAFSFGLSFVTDDGDENPFDYTVSGTAISAAEIEVSASIGGAVSDGGANPQGAQAAGSPVTVTYTVTNTGTSDLTIAAATASGESNVTVDSIGAPGSTLVTANGGTTTFDVQYTPTLAGAFSFGLSFVTDDGDENPFDFTVSGTATGTPEIEVSASIGGAVADGGANAQGSQAAGSPVTVTYTVTNTGTADLTIAGATASGQSNVTVGSIAAPGSTTIAGGGGTTTFDVEYTPTLAGAFSFGLSFVTDDGDENPFNFTVSGTATGTPEIEVSASIGGAVSDGGANAQGAQTAGSPVTVTYTVTNTGTSDLTIATATASGATNVTVNSVAAPGSTTITGGGGTTTFDVQYTPTLAGAFSFGLSFVTDDGDENPFDFTVSGTATGTPEISVSASIGGAVSDGGTNAQGSQTAGSPVTVTYTVTNTGTADLTIATATASGESNVTVGSIGAPGSTTIAGGGGTTTFDVQYTPILAGAFSFGLSFVTDDGDENPFDFTVSGTATGTPEIEVSASIGGGVTDGGTNAQGSQVAGSPVTVTYTITNTGTSDLTIATATASAASNVTVDSIGAPGSTTVTAAGGTTTFDVEYTPTLAGAFSFNLSFVNDDGDENPFDFTVSGTATGTPEIEVSASIGGAVSDGGANAQGAQAAGSPVTVTYTVTNTGTADLTIATATASAASNVTVGPIGAPGSTTVTAGGGTTTFDVEYTPTLAGAFSFALSFVTDDGDENPFNFTVSGTATGAPEIEVSASIGGAVADGGTNAQGSQAAGSPVTVTYTVTNTGTADLTIAGATASAASNVTVDSVAAPGSSTITGGGGTTTFDVEYTPTLAGAFSFGLSFVTDDSDENPFNYTVSGTATGTPEIAVSASIGGAVADGGANAQGSQTAGSPVTVTYTVTNSGTGDLTIGTATASGQSNVTVGSIAAPGSTTVAAGGGTTTFDVEYTPTLAGAFSFGLSFVNDDGDENPFNYTVSGTATGAPEIEVSSSEGGAVADGGTDTFGSMPPAGTAATVTYTITNSGTDTLTITPPTVGGNVSGQSNVTVNSLTLGSTMVAGGGGTTTLVVSYTPTAAGAFGFELSFSSTDADESPYDITAGGTAGAGLPAGLAAISGSNQSAEIETAFAAPLVAMVSDSGGNGIAGISVTFTAPATGPSLVFASTGTNTQTVVTDAAGEATSSAMTANAVPSDYLGGSSFASYTVTASSTGLTSVGFSLTNLRDSDADIQKTREVIASFVTNRADRIVAAQPDLVDRLKGRGLGLQTGANSFFAEGTPSSQVMSFQFSMRAFANRLSGNDTTAPAPPAHLVTDPGALGRGHELGYAAGLGLAGGSAGALSFAPVGQQETVSDSAESFASGEAAPKSGFDFWMEGTYARVENGNNESNNGIFFAGIDYRIRNDAVIGLTGQLDISDERNLVANTAADGVGWMAGPYAVVRLNRNLYFDARATYGRSSNQVNALGLFTDDFDTSRFLLQAGLTGDFRVGSVTVNPFARVTYFSEDQESYVDSLGNSIGSQTFDLGRLEFGPKVTFDVKSEDEYDLSMFVQLSGIYDFNRLLDTPATNPTLASSDESVRARVEAGGAMALAGAGTRIRGSVFYDGLGTDDFQAYGGSLGVRIPF</sequence>
<name>A0A317PLR4_9HYPH</name>
<evidence type="ECO:0000259" key="1">
    <source>
        <dbReference type="PROSITE" id="PS51208"/>
    </source>
</evidence>
<dbReference type="InterPro" id="IPR013783">
    <property type="entry name" value="Ig-like_fold"/>
</dbReference>
<dbReference type="Proteomes" id="UP000246352">
    <property type="component" value="Unassembled WGS sequence"/>
</dbReference>
<dbReference type="EMBL" id="QGTR01000002">
    <property type="protein sequence ID" value="PWW01453.1"/>
    <property type="molecule type" value="Genomic_DNA"/>
</dbReference>
<dbReference type="PROSITE" id="PS51208">
    <property type="entry name" value="AUTOTRANSPORTER"/>
    <property type="match status" value="1"/>
</dbReference>
<keyword evidence="3" id="KW-1185">Reference proteome</keyword>
<comment type="caution">
    <text evidence="2">The sequence shown here is derived from an EMBL/GenBank/DDBJ whole genome shotgun (WGS) entry which is preliminary data.</text>
</comment>
<organism evidence="2 3">
    <name type="scientific">Hoeflea marina</name>
    <dbReference type="NCBI Taxonomy" id="274592"/>
    <lineage>
        <taxon>Bacteria</taxon>
        <taxon>Pseudomonadati</taxon>
        <taxon>Pseudomonadota</taxon>
        <taxon>Alphaproteobacteria</taxon>
        <taxon>Hyphomicrobiales</taxon>
        <taxon>Rhizobiaceae</taxon>
        <taxon>Hoeflea</taxon>
    </lineage>
</organism>
<protein>
    <recommendedName>
        <fullName evidence="1">Autotransporter domain-containing protein</fullName>
    </recommendedName>
</protein>
<dbReference type="NCBIfam" id="NF012200">
    <property type="entry name" value="choice_anch_D"/>
    <property type="match status" value="12"/>
</dbReference>
<dbReference type="InterPro" id="IPR005546">
    <property type="entry name" value="Autotransporte_beta"/>
</dbReference>
<dbReference type="RefSeq" id="WP_110031267.1">
    <property type="nucleotide sequence ID" value="NZ_QGTR01000002.1"/>
</dbReference>
<dbReference type="Gene3D" id="2.60.40.10">
    <property type="entry name" value="Immunoglobulins"/>
    <property type="match status" value="13"/>
</dbReference>
<reference evidence="2 3" key="1">
    <citation type="submission" date="2018-05" db="EMBL/GenBank/DDBJ databases">
        <title>Genomic Encyclopedia of Type Strains, Phase IV (KMG-IV): sequencing the most valuable type-strain genomes for metagenomic binning, comparative biology and taxonomic classification.</title>
        <authorList>
            <person name="Goeker M."/>
        </authorList>
    </citation>
    <scope>NUCLEOTIDE SEQUENCE [LARGE SCALE GENOMIC DNA]</scope>
    <source>
        <strain evidence="2 3">DSM 16791</strain>
    </source>
</reference>
<dbReference type="InterPro" id="IPR017868">
    <property type="entry name" value="Filamin/ABP280_repeat-like"/>
</dbReference>
<dbReference type="InterPro" id="IPR036709">
    <property type="entry name" value="Autotransporte_beta_dom_sf"/>
</dbReference>
<proteinExistence type="predicted"/>
<dbReference type="SMART" id="SM00869">
    <property type="entry name" value="Autotransporter"/>
    <property type="match status" value="1"/>
</dbReference>
<dbReference type="PROSITE" id="PS50194">
    <property type="entry name" value="FILAMIN_REPEAT"/>
    <property type="match status" value="12"/>
</dbReference>